<reference evidence="1" key="2">
    <citation type="journal article" date="2022" name="Microb. Genom.">
        <title>A chromosome-scale genome assembly of the tomato pathogen Cladosporium fulvum reveals a compartmentalized genome architecture and the presence of a dispensable chromosome.</title>
        <authorList>
            <person name="Zaccaron A.Z."/>
            <person name="Chen L.H."/>
            <person name="Samaras A."/>
            <person name="Stergiopoulos I."/>
        </authorList>
    </citation>
    <scope>NUCLEOTIDE SEQUENCE</scope>
    <source>
        <strain evidence="1">Race5_Kim</strain>
    </source>
</reference>
<evidence type="ECO:0000313" key="1">
    <source>
        <dbReference type="EMBL" id="UJO18979.1"/>
    </source>
</evidence>
<name>A0A9Q8PAP1_PASFU</name>
<dbReference type="GeneID" id="71986744"/>
<organism evidence="1 2">
    <name type="scientific">Passalora fulva</name>
    <name type="common">Tomato leaf mold</name>
    <name type="synonym">Cladosporium fulvum</name>
    <dbReference type="NCBI Taxonomy" id="5499"/>
    <lineage>
        <taxon>Eukaryota</taxon>
        <taxon>Fungi</taxon>
        <taxon>Dikarya</taxon>
        <taxon>Ascomycota</taxon>
        <taxon>Pezizomycotina</taxon>
        <taxon>Dothideomycetes</taxon>
        <taxon>Dothideomycetidae</taxon>
        <taxon>Mycosphaerellales</taxon>
        <taxon>Mycosphaerellaceae</taxon>
        <taxon>Fulvia</taxon>
    </lineage>
</organism>
<dbReference type="AlphaFoldDB" id="A0A9Q8PAP1"/>
<protein>
    <submittedName>
        <fullName evidence="1">Uncharacterized protein</fullName>
    </submittedName>
</protein>
<dbReference type="RefSeq" id="XP_047763345.1">
    <property type="nucleotide sequence ID" value="XM_047906014.1"/>
</dbReference>
<accession>A0A9Q8PAP1</accession>
<evidence type="ECO:0000313" key="2">
    <source>
        <dbReference type="Proteomes" id="UP000756132"/>
    </source>
</evidence>
<dbReference type="KEGG" id="ffu:CLAFUR5_06866"/>
<dbReference type="Proteomes" id="UP000756132">
    <property type="component" value="Chromosome 6"/>
</dbReference>
<dbReference type="EMBL" id="CP090168">
    <property type="protein sequence ID" value="UJO18979.1"/>
    <property type="molecule type" value="Genomic_DNA"/>
</dbReference>
<keyword evidence="2" id="KW-1185">Reference proteome</keyword>
<sequence>MSQASISSSPTSEITPAYDTLIRSAIPVTARLSQPPPAYEDIQTISGKYWFVLNHKQRQAPPAQQPRFRDFIKEKLLRKKAEPPTEQQRGHIDHIEIAGICLSYESALECWRTLLRPDYPYDRVQTLALMAQDQLLAPVLDHDGVKVQDCVGVRFLRVDGI</sequence>
<reference evidence="1" key="1">
    <citation type="submission" date="2021-12" db="EMBL/GenBank/DDBJ databases">
        <authorList>
            <person name="Zaccaron A."/>
            <person name="Stergiopoulos I."/>
        </authorList>
    </citation>
    <scope>NUCLEOTIDE SEQUENCE</scope>
    <source>
        <strain evidence="1">Race5_Kim</strain>
    </source>
</reference>
<proteinExistence type="predicted"/>
<gene>
    <name evidence="1" type="ORF">CLAFUR5_06866</name>
</gene>